<dbReference type="EMBL" id="SJPW01000002">
    <property type="protein sequence ID" value="TWU59447.1"/>
    <property type="molecule type" value="Genomic_DNA"/>
</dbReference>
<protein>
    <recommendedName>
        <fullName evidence="2">DUF2726 domain-containing protein</fullName>
    </recommendedName>
</protein>
<dbReference type="RefSeq" id="WP_186775466.1">
    <property type="nucleotide sequence ID" value="NZ_SJPW01000002.1"/>
</dbReference>
<evidence type="ECO:0000259" key="2">
    <source>
        <dbReference type="Pfam" id="PF10881"/>
    </source>
</evidence>
<dbReference type="Proteomes" id="UP000318288">
    <property type="component" value="Unassembled WGS sequence"/>
</dbReference>
<feature type="region of interest" description="Disordered" evidence="1">
    <location>
        <begin position="169"/>
        <end position="194"/>
    </location>
</feature>
<evidence type="ECO:0000313" key="3">
    <source>
        <dbReference type="EMBL" id="TWU59447.1"/>
    </source>
</evidence>
<keyword evidence="4" id="KW-1185">Reference proteome</keyword>
<sequence length="194" mass="21399">MPNQTQTNWVDAVFKFIKRDRTDFSKASVKTLPIERRSVFLSAEEIKCYQHLVDAVNGRAIICPKTRVSDVVQITNASANIADAVRLNLKRISFLVVELRTGRSVCAVQVGMLSGRRQCAQADFLRSALETVGVPTMRIELSDLPSIEAIRAKLLPLLDAPDTTVQASEHLLDSAHNSPSPPKSKAVKQTHRPA</sequence>
<organism evidence="3 4">
    <name type="scientific">Rubripirellula tenax</name>
    <dbReference type="NCBI Taxonomy" id="2528015"/>
    <lineage>
        <taxon>Bacteria</taxon>
        <taxon>Pseudomonadati</taxon>
        <taxon>Planctomycetota</taxon>
        <taxon>Planctomycetia</taxon>
        <taxon>Pirellulales</taxon>
        <taxon>Pirellulaceae</taxon>
        <taxon>Rubripirellula</taxon>
    </lineage>
</organism>
<comment type="caution">
    <text evidence="3">The sequence shown here is derived from an EMBL/GenBank/DDBJ whole genome shotgun (WGS) entry which is preliminary data.</text>
</comment>
<feature type="compositionally biased region" description="Basic residues" evidence="1">
    <location>
        <begin position="185"/>
        <end position="194"/>
    </location>
</feature>
<evidence type="ECO:0000256" key="1">
    <source>
        <dbReference type="SAM" id="MobiDB-lite"/>
    </source>
</evidence>
<dbReference type="Pfam" id="PF10881">
    <property type="entry name" value="DUF2726"/>
    <property type="match status" value="1"/>
</dbReference>
<gene>
    <name evidence="3" type="ORF">Poly51_22350</name>
</gene>
<reference evidence="3 4" key="1">
    <citation type="submission" date="2019-02" db="EMBL/GenBank/DDBJ databases">
        <title>Deep-cultivation of Planctomycetes and their phenomic and genomic characterization uncovers novel biology.</title>
        <authorList>
            <person name="Wiegand S."/>
            <person name="Jogler M."/>
            <person name="Boedeker C."/>
            <person name="Pinto D."/>
            <person name="Vollmers J."/>
            <person name="Rivas-Marin E."/>
            <person name="Kohn T."/>
            <person name="Peeters S.H."/>
            <person name="Heuer A."/>
            <person name="Rast P."/>
            <person name="Oberbeckmann S."/>
            <person name="Bunk B."/>
            <person name="Jeske O."/>
            <person name="Meyerdierks A."/>
            <person name="Storesund J.E."/>
            <person name="Kallscheuer N."/>
            <person name="Luecker S."/>
            <person name="Lage O.M."/>
            <person name="Pohl T."/>
            <person name="Merkel B.J."/>
            <person name="Hornburger P."/>
            <person name="Mueller R.-W."/>
            <person name="Bruemmer F."/>
            <person name="Labrenz M."/>
            <person name="Spormann A.M."/>
            <person name="Op Den Camp H."/>
            <person name="Overmann J."/>
            <person name="Amann R."/>
            <person name="Jetten M.S.M."/>
            <person name="Mascher T."/>
            <person name="Medema M.H."/>
            <person name="Devos D.P."/>
            <person name="Kaster A.-K."/>
            <person name="Ovreas L."/>
            <person name="Rohde M."/>
            <person name="Galperin M.Y."/>
            <person name="Jogler C."/>
        </authorList>
    </citation>
    <scope>NUCLEOTIDE SEQUENCE [LARGE SCALE GENOMIC DNA]</scope>
    <source>
        <strain evidence="3 4">Poly51</strain>
    </source>
</reference>
<proteinExistence type="predicted"/>
<accession>A0A5C6FFC8</accession>
<name>A0A5C6FFC8_9BACT</name>
<dbReference type="InterPro" id="IPR024402">
    <property type="entry name" value="DUF2726"/>
</dbReference>
<evidence type="ECO:0000313" key="4">
    <source>
        <dbReference type="Proteomes" id="UP000318288"/>
    </source>
</evidence>
<feature type="domain" description="DUF2726" evidence="2">
    <location>
        <begin position="41"/>
        <end position="154"/>
    </location>
</feature>
<dbReference type="AlphaFoldDB" id="A0A5C6FFC8"/>